<evidence type="ECO:0000313" key="2">
    <source>
        <dbReference type="Proteomes" id="UP000077266"/>
    </source>
</evidence>
<sequence>MQFGSLSLGGEEITAPDARYVAVFPASHACAKDSRKDPAGALRAAPIPRHACTRACLLRQY</sequence>
<accession>A0A165DJA5</accession>
<evidence type="ECO:0000313" key="1">
    <source>
        <dbReference type="EMBL" id="KZV84678.1"/>
    </source>
</evidence>
<organism evidence="1 2">
    <name type="scientific">Exidia glandulosa HHB12029</name>
    <dbReference type="NCBI Taxonomy" id="1314781"/>
    <lineage>
        <taxon>Eukaryota</taxon>
        <taxon>Fungi</taxon>
        <taxon>Dikarya</taxon>
        <taxon>Basidiomycota</taxon>
        <taxon>Agaricomycotina</taxon>
        <taxon>Agaricomycetes</taxon>
        <taxon>Auriculariales</taxon>
        <taxon>Exidiaceae</taxon>
        <taxon>Exidia</taxon>
    </lineage>
</organism>
<dbReference type="AlphaFoldDB" id="A0A165DJA5"/>
<proteinExistence type="predicted"/>
<protein>
    <submittedName>
        <fullName evidence="1">Uncharacterized protein</fullName>
    </submittedName>
</protein>
<gene>
    <name evidence="1" type="ORF">EXIGLDRAFT_726894</name>
</gene>
<dbReference type="EMBL" id="KV426214">
    <property type="protein sequence ID" value="KZV84678.1"/>
    <property type="molecule type" value="Genomic_DNA"/>
</dbReference>
<dbReference type="Proteomes" id="UP000077266">
    <property type="component" value="Unassembled WGS sequence"/>
</dbReference>
<keyword evidence="2" id="KW-1185">Reference proteome</keyword>
<dbReference type="InParanoid" id="A0A165DJA5"/>
<reference evidence="1 2" key="1">
    <citation type="journal article" date="2016" name="Mol. Biol. Evol.">
        <title>Comparative Genomics of Early-Diverging Mushroom-Forming Fungi Provides Insights into the Origins of Lignocellulose Decay Capabilities.</title>
        <authorList>
            <person name="Nagy L.G."/>
            <person name="Riley R."/>
            <person name="Tritt A."/>
            <person name="Adam C."/>
            <person name="Daum C."/>
            <person name="Floudas D."/>
            <person name="Sun H."/>
            <person name="Yadav J.S."/>
            <person name="Pangilinan J."/>
            <person name="Larsson K.H."/>
            <person name="Matsuura K."/>
            <person name="Barry K."/>
            <person name="Labutti K."/>
            <person name="Kuo R."/>
            <person name="Ohm R.A."/>
            <person name="Bhattacharya S.S."/>
            <person name="Shirouzu T."/>
            <person name="Yoshinaga Y."/>
            <person name="Martin F.M."/>
            <person name="Grigoriev I.V."/>
            <person name="Hibbett D.S."/>
        </authorList>
    </citation>
    <scope>NUCLEOTIDE SEQUENCE [LARGE SCALE GENOMIC DNA]</scope>
    <source>
        <strain evidence="1 2">HHB12029</strain>
    </source>
</reference>
<feature type="non-terminal residue" evidence="1">
    <location>
        <position position="61"/>
    </location>
</feature>
<name>A0A165DJA5_EXIGL</name>